<feature type="region of interest" description="Disordered" evidence="1">
    <location>
        <begin position="235"/>
        <end position="254"/>
    </location>
</feature>
<evidence type="ECO:0000313" key="2">
    <source>
        <dbReference type="EMBL" id="KAJ3260949.1"/>
    </source>
</evidence>
<evidence type="ECO:0000256" key="1">
    <source>
        <dbReference type="SAM" id="MobiDB-lite"/>
    </source>
</evidence>
<gene>
    <name evidence="2" type="ORF">HK103_006904</name>
</gene>
<dbReference type="EMBL" id="JADGKB010000008">
    <property type="protein sequence ID" value="KAJ3260949.1"/>
    <property type="molecule type" value="Genomic_DNA"/>
</dbReference>
<comment type="caution">
    <text evidence="2">The sequence shown here is derived from an EMBL/GenBank/DDBJ whole genome shotgun (WGS) entry which is preliminary data.</text>
</comment>
<accession>A0AAD5UL25</accession>
<name>A0AAD5UL25_9FUNG</name>
<dbReference type="GO" id="GO:0003700">
    <property type="term" value="F:DNA-binding transcription factor activity"/>
    <property type="evidence" value="ECO:0007669"/>
    <property type="project" value="InterPro"/>
</dbReference>
<reference evidence="2" key="1">
    <citation type="submission" date="2020-05" db="EMBL/GenBank/DDBJ databases">
        <title>Phylogenomic resolution of chytrid fungi.</title>
        <authorList>
            <person name="Stajich J.E."/>
            <person name="Amses K."/>
            <person name="Simmons R."/>
            <person name="Seto K."/>
            <person name="Myers J."/>
            <person name="Bonds A."/>
            <person name="Quandt C.A."/>
            <person name="Barry K."/>
            <person name="Liu P."/>
            <person name="Grigoriev I."/>
            <person name="Longcore J.E."/>
            <person name="James T.Y."/>
        </authorList>
    </citation>
    <scope>NUCLEOTIDE SEQUENCE</scope>
    <source>
        <strain evidence="2">PLAUS21</strain>
    </source>
</reference>
<protein>
    <recommendedName>
        <fullName evidence="4">NDT80 domain-containing protein</fullName>
    </recommendedName>
</protein>
<evidence type="ECO:0000313" key="3">
    <source>
        <dbReference type="Proteomes" id="UP001210925"/>
    </source>
</evidence>
<keyword evidence="3" id="KW-1185">Reference proteome</keyword>
<dbReference type="Proteomes" id="UP001210925">
    <property type="component" value="Unassembled WGS sequence"/>
</dbReference>
<dbReference type="AlphaFoldDB" id="A0AAD5UL25"/>
<evidence type="ECO:0008006" key="4">
    <source>
        <dbReference type="Google" id="ProtNLM"/>
    </source>
</evidence>
<organism evidence="2 3">
    <name type="scientific">Boothiomyces macroporosus</name>
    <dbReference type="NCBI Taxonomy" id="261099"/>
    <lineage>
        <taxon>Eukaryota</taxon>
        <taxon>Fungi</taxon>
        <taxon>Fungi incertae sedis</taxon>
        <taxon>Chytridiomycota</taxon>
        <taxon>Chytridiomycota incertae sedis</taxon>
        <taxon>Chytridiomycetes</taxon>
        <taxon>Rhizophydiales</taxon>
        <taxon>Terramycetaceae</taxon>
        <taxon>Boothiomyces</taxon>
    </lineage>
</organism>
<dbReference type="SUPFAM" id="SSF49417">
    <property type="entry name" value="p53-like transcription factors"/>
    <property type="match status" value="1"/>
</dbReference>
<dbReference type="InterPro" id="IPR008967">
    <property type="entry name" value="p53-like_TF_DNA-bd_sf"/>
</dbReference>
<sequence length="323" mass="35971">MSFFKEHRVKDPSLVDARNKKIELEINVVPRKGIWCKDKQWWCNKRNQFQLGITINATSSPIFQSNCPVLLYKVEVSCTDINGINKIEVLQKTSNGHRKVRPFYVSAEQKTTLIASKLQFSRSTVSKNRNLPVQDFNLFVTVSLVGPGEDEHHIATLTSEDLCVLPYGEPKSRADIQSSTVKPNSRPQTSITNEILPTLIPVGVPMVNLNAVGGFQPFPSYNSIQIEPAQEYSLGNLSPLSPKTDTSLPSPNSLSKVQNSVFQEDGNFQRRRSNSFGDFGQMCPAAGYIPVGYLPRLPTAQSVNLAGYNEYLSEDISNLFSNN</sequence>
<proteinExistence type="predicted"/>